<dbReference type="RefSeq" id="WP_181471240.1">
    <property type="nucleotide sequence ID" value="NZ_JACEFG010000001.1"/>
</dbReference>
<accession>A0A838CQ37</accession>
<evidence type="ECO:0000313" key="4">
    <source>
        <dbReference type="Proteomes" id="UP000571017"/>
    </source>
</evidence>
<evidence type="ECO:0000313" key="3">
    <source>
        <dbReference type="EMBL" id="MBA2174232.1"/>
    </source>
</evidence>
<dbReference type="InterPro" id="IPR042088">
    <property type="entry name" value="OligoPept_F_C"/>
</dbReference>
<dbReference type="Gene3D" id="1.10.1370.20">
    <property type="entry name" value="Oligoendopeptidase f, C-terminal domain"/>
    <property type="match status" value="1"/>
</dbReference>
<dbReference type="SUPFAM" id="SSF55486">
    <property type="entry name" value="Metalloproteases ('zincins'), catalytic domain"/>
    <property type="match status" value="1"/>
</dbReference>
<dbReference type="Gene3D" id="1.20.140.70">
    <property type="entry name" value="Oligopeptidase f, N-terminal domain"/>
    <property type="match status" value="1"/>
</dbReference>
<dbReference type="InterPro" id="IPR013647">
    <property type="entry name" value="OligopepF_N_dom"/>
</dbReference>
<gene>
    <name evidence="3" type="ORF">H0266_04870</name>
</gene>
<keyword evidence="4" id="KW-1185">Reference proteome</keyword>
<proteinExistence type="predicted"/>
<evidence type="ECO:0000259" key="2">
    <source>
        <dbReference type="Pfam" id="PF08439"/>
    </source>
</evidence>
<dbReference type="InterPro" id="IPR034006">
    <property type="entry name" value="M3B_PepF_2"/>
</dbReference>
<dbReference type="CDD" id="cd09607">
    <property type="entry name" value="M3B_PepF"/>
    <property type="match status" value="1"/>
</dbReference>
<keyword evidence="1" id="KW-0175">Coiled coil</keyword>
<dbReference type="EMBL" id="JACEFG010000001">
    <property type="protein sequence ID" value="MBA2174232.1"/>
    <property type="molecule type" value="Genomic_DNA"/>
</dbReference>
<feature type="coiled-coil region" evidence="1">
    <location>
        <begin position="85"/>
        <end position="119"/>
    </location>
</feature>
<comment type="caution">
    <text evidence="3">The sequence shown here is derived from an EMBL/GenBank/DDBJ whole genome shotgun (WGS) entry which is preliminary data.</text>
</comment>
<dbReference type="Proteomes" id="UP000571017">
    <property type="component" value="Unassembled WGS sequence"/>
</dbReference>
<reference evidence="3 4" key="1">
    <citation type="journal article" date="2004" name="Extremophiles">
        <title>Halobacillus locisalis sp. nov., a halophilic bacterium isolated from a marine solar saltern of the Yellow Sea in Korea.</title>
        <authorList>
            <person name="Yoon J.H."/>
            <person name="Kang K.H."/>
            <person name="Oh T.K."/>
            <person name="Park Y.H."/>
        </authorList>
    </citation>
    <scope>NUCLEOTIDE SEQUENCE [LARGE SCALE GENOMIC DNA]</scope>
    <source>
        <strain evidence="3 4">KCTC 3788</strain>
    </source>
</reference>
<organism evidence="3 4">
    <name type="scientific">Halobacillus locisalis</name>
    <dbReference type="NCBI Taxonomy" id="220753"/>
    <lineage>
        <taxon>Bacteria</taxon>
        <taxon>Bacillati</taxon>
        <taxon>Bacillota</taxon>
        <taxon>Bacilli</taxon>
        <taxon>Bacillales</taxon>
        <taxon>Bacillaceae</taxon>
        <taxon>Halobacillus</taxon>
    </lineage>
</organism>
<dbReference type="Pfam" id="PF08439">
    <property type="entry name" value="Peptidase_M3_N"/>
    <property type="match status" value="1"/>
</dbReference>
<dbReference type="AlphaFoldDB" id="A0A838CQ37"/>
<sequence length="594" mass="68435">METDLKKQWDLDAIYEGGKQSEQLNHHISRVNNRTEVLSNHIKDLSSMTSMFDIIDDVQQVLEEAFHIDEFCICLASEDTSDQEAAKLMDQSNQLKMKVDTLRNELEQVFKSLNELEWNELLNKEESVAIHPYLHKQKQQKDHQLSPQVEEAINQLSLNGFIGWENHFEQLFSQLRVPVSIDGEVKQLTFNEAMIRAMLNPDRDVRKETADATQEVCKQNKDTFASILNHFAGYRLSIYQLRELSDMQGELYEKNKISKKALTSMMAAIEKNQTKVQAFLKRKAQLMGLSKLSYFDNHTSVFSSKSSLSYEEAATIIKQQFHSFSDSMGRIADQAFDQHWIDAEPRKNKAFGAFCASMPLNNESRILLTFEEKYHDVITIAHELGHAYHNSILQKQPAFAQETGTGLAETASTFAENLVLDSAKNQAGTEEDELSLLEMQINSGIKYITMIPSKFDFEKKFYERRMKEKLTGDELAHLMEETEKKWSQDSFAEYDAYSWMTIPHFYDTENAFYNIPYTIGYLFSNGIYALSLTKGSEFGQNYDELLKHSGSLSMEELGKKYLDQDLTSEAFWNQSMQPLMTAIDEFLQKTESMV</sequence>
<name>A0A838CQ37_9BACI</name>
<feature type="domain" description="Oligopeptidase F N-terminal" evidence="2">
    <location>
        <begin position="111"/>
        <end position="176"/>
    </location>
</feature>
<evidence type="ECO:0000256" key="1">
    <source>
        <dbReference type="SAM" id="Coils"/>
    </source>
</evidence>
<protein>
    <submittedName>
        <fullName evidence="3">M3 family oligoendopeptidase</fullName>
    </submittedName>
</protein>